<name>A0A423VTP6_CYTCH</name>
<protein>
    <submittedName>
        <fullName evidence="3">Uncharacterized protein</fullName>
    </submittedName>
</protein>
<gene>
    <name evidence="3" type="ORF">VSDG_05888</name>
</gene>
<proteinExistence type="predicted"/>
<dbReference type="AlphaFoldDB" id="A0A423VTP6"/>
<keyword evidence="2" id="KW-0812">Transmembrane</keyword>
<evidence type="ECO:0000256" key="1">
    <source>
        <dbReference type="SAM" id="Coils"/>
    </source>
</evidence>
<keyword evidence="2" id="KW-0472">Membrane</keyword>
<keyword evidence="2" id="KW-1133">Transmembrane helix</keyword>
<evidence type="ECO:0000313" key="4">
    <source>
        <dbReference type="Proteomes" id="UP000284375"/>
    </source>
</evidence>
<organism evidence="3 4">
    <name type="scientific">Cytospora chrysosperma</name>
    <name type="common">Cytospora canker fungus</name>
    <name type="synonym">Sphaeria chrysosperma</name>
    <dbReference type="NCBI Taxonomy" id="252740"/>
    <lineage>
        <taxon>Eukaryota</taxon>
        <taxon>Fungi</taxon>
        <taxon>Dikarya</taxon>
        <taxon>Ascomycota</taxon>
        <taxon>Pezizomycotina</taxon>
        <taxon>Sordariomycetes</taxon>
        <taxon>Sordariomycetidae</taxon>
        <taxon>Diaporthales</taxon>
        <taxon>Cytosporaceae</taxon>
        <taxon>Cytospora</taxon>
    </lineage>
</organism>
<evidence type="ECO:0000256" key="2">
    <source>
        <dbReference type="SAM" id="Phobius"/>
    </source>
</evidence>
<dbReference type="OrthoDB" id="5197603at2759"/>
<feature type="coiled-coil region" evidence="1">
    <location>
        <begin position="242"/>
        <end position="276"/>
    </location>
</feature>
<reference evidence="3 4" key="1">
    <citation type="submission" date="2015-09" db="EMBL/GenBank/DDBJ databases">
        <title>Host preference determinants of Valsa canker pathogens revealed by comparative genomics.</title>
        <authorList>
            <person name="Yin Z."/>
            <person name="Huang L."/>
        </authorList>
    </citation>
    <scope>NUCLEOTIDE SEQUENCE [LARGE SCALE GENOMIC DNA]</scope>
    <source>
        <strain evidence="3 4">YSFL</strain>
    </source>
</reference>
<dbReference type="EMBL" id="LJZO01000028">
    <property type="protein sequence ID" value="ROV94441.1"/>
    <property type="molecule type" value="Genomic_DNA"/>
</dbReference>
<feature type="transmembrane region" description="Helical" evidence="2">
    <location>
        <begin position="312"/>
        <end position="328"/>
    </location>
</feature>
<evidence type="ECO:0000313" key="3">
    <source>
        <dbReference type="EMBL" id="ROV94441.1"/>
    </source>
</evidence>
<accession>A0A423VTP6</accession>
<comment type="caution">
    <text evidence="3">The sequence shown here is derived from an EMBL/GenBank/DDBJ whole genome shotgun (WGS) entry which is preliminary data.</text>
</comment>
<keyword evidence="1" id="KW-0175">Coiled coil</keyword>
<dbReference type="Proteomes" id="UP000284375">
    <property type="component" value="Unassembled WGS sequence"/>
</dbReference>
<sequence>MKSKHLNTGAFSGYDLSPDSVNNTFRHRNEHTSIHDAKNVTGFPPHYTVSGFDHESWCYPSRQAPSDSSPAMAAPFEVPKLWREAMQCVSINANLYPQQILHKYYDLFAAQAALHPGYIELDVWRSKRATERGVRLVQVRYLDNDPAKIYLMVIFVDAFDPNTQQSVVRLVTNTSIHHVLEEPCANCPLWLKVRTDAGPLADSPYQIIPCCGEWAESVDFDGPISNEEKQVPAVVGRLIEEVKKKNTLLHVTQQEMEEKEREIESKDAQLRLLSANKGHDSWCAEAKVVATPVIERHHQHELTIDGEMLAQYWWVAAILAIFLVVLVLK</sequence>
<keyword evidence="4" id="KW-1185">Reference proteome</keyword>